<feature type="region of interest" description="Disordered" evidence="1">
    <location>
        <begin position="1"/>
        <end position="61"/>
    </location>
</feature>
<evidence type="ECO:0000313" key="2">
    <source>
        <dbReference type="EMBL" id="VAH15699.1"/>
    </source>
</evidence>
<feature type="compositionally biased region" description="Basic and acidic residues" evidence="1">
    <location>
        <begin position="31"/>
        <end position="49"/>
    </location>
</feature>
<protein>
    <submittedName>
        <fullName evidence="2">Uncharacterized protein</fullName>
    </submittedName>
</protein>
<organism evidence="2 3">
    <name type="scientific">Triticum turgidum subsp. durum</name>
    <name type="common">Durum wheat</name>
    <name type="synonym">Triticum durum</name>
    <dbReference type="NCBI Taxonomy" id="4567"/>
    <lineage>
        <taxon>Eukaryota</taxon>
        <taxon>Viridiplantae</taxon>
        <taxon>Streptophyta</taxon>
        <taxon>Embryophyta</taxon>
        <taxon>Tracheophyta</taxon>
        <taxon>Spermatophyta</taxon>
        <taxon>Magnoliopsida</taxon>
        <taxon>Liliopsida</taxon>
        <taxon>Poales</taxon>
        <taxon>Poaceae</taxon>
        <taxon>BOP clade</taxon>
        <taxon>Pooideae</taxon>
        <taxon>Triticodae</taxon>
        <taxon>Triticeae</taxon>
        <taxon>Triticinae</taxon>
        <taxon>Triticum</taxon>
    </lineage>
</organism>
<accession>A0A9R0QSJ6</accession>
<name>A0A9R0QSJ6_TRITD</name>
<evidence type="ECO:0000256" key="1">
    <source>
        <dbReference type="SAM" id="MobiDB-lite"/>
    </source>
</evidence>
<dbReference type="AlphaFoldDB" id="A0A9R0QSJ6"/>
<evidence type="ECO:0000313" key="3">
    <source>
        <dbReference type="Proteomes" id="UP000324705"/>
    </source>
</evidence>
<keyword evidence="3" id="KW-1185">Reference proteome</keyword>
<dbReference type="Gramene" id="TRITD1Bv1G081740.1">
    <property type="protein sequence ID" value="TRITD1Bv1G081740.1"/>
    <property type="gene ID" value="TRITD1Bv1G081740"/>
</dbReference>
<dbReference type="EMBL" id="LT934112">
    <property type="protein sequence ID" value="VAH15699.1"/>
    <property type="molecule type" value="Genomic_DNA"/>
</dbReference>
<dbReference type="Proteomes" id="UP000324705">
    <property type="component" value="Chromosome 1B"/>
</dbReference>
<gene>
    <name evidence="2" type="ORF">TRITD_1Bv1G081740</name>
</gene>
<reference evidence="2 3" key="1">
    <citation type="submission" date="2017-09" db="EMBL/GenBank/DDBJ databases">
        <authorList>
            <consortium name="International Durum Wheat Genome Sequencing Consortium (IDWGSC)"/>
            <person name="Milanesi L."/>
        </authorList>
    </citation>
    <scope>NUCLEOTIDE SEQUENCE [LARGE SCALE GENOMIC DNA]</scope>
    <source>
        <strain evidence="3">cv. Svevo</strain>
    </source>
</reference>
<sequence>MSRAHHSHTPSQERHNQSLSATDTHAWSAHSKPDYTHSHSSRIQRESTGHHPLLSQGPIHHEIIDQDIPPIHFLGKGFFSMFLSSSW</sequence>
<proteinExistence type="predicted"/>